<dbReference type="EMBL" id="LAZR01017512">
    <property type="protein sequence ID" value="KKM00105.1"/>
    <property type="molecule type" value="Genomic_DNA"/>
</dbReference>
<comment type="caution">
    <text evidence="1">The sequence shown here is derived from an EMBL/GenBank/DDBJ whole genome shotgun (WGS) entry which is preliminary data.</text>
</comment>
<accession>A0A0F9GMJ7</accession>
<feature type="non-terminal residue" evidence="1">
    <location>
        <position position="1"/>
    </location>
</feature>
<reference evidence="1" key="1">
    <citation type="journal article" date="2015" name="Nature">
        <title>Complex archaea that bridge the gap between prokaryotes and eukaryotes.</title>
        <authorList>
            <person name="Spang A."/>
            <person name="Saw J.H."/>
            <person name="Jorgensen S.L."/>
            <person name="Zaremba-Niedzwiedzka K."/>
            <person name="Martijn J."/>
            <person name="Lind A.E."/>
            <person name="van Eijk R."/>
            <person name="Schleper C."/>
            <person name="Guy L."/>
            <person name="Ettema T.J."/>
        </authorList>
    </citation>
    <scope>NUCLEOTIDE SEQUENCE</scope>
</reference>
<evidence type="ECO:0000313" key="1">
    <source>
        <dbReference type="EMBL" id="KKM00105.1"/>
    </source>
</evidence>
<sequence>ADNDPLQEITSVVSTQKTTFEERIERHFDWSDSTVSAGLVSRSSTTPGSARMLFGPRSEVSQPTKDGVGMIVSDESRLIWFNSAQSSYVGGQGAMLVENPALYAVSANDGARWVVDHGVFTTTNSDTVERVALNVTYNPANAFSVQVTNSGTGSAASFGVAVSSLGSSSFSLSHIHHGPGAPVAGEVHWRSLGTVAL</sequence>
<organism evidence="1">
    <name type="scientific">marine sediment metagenome</name>
    <dbReference type="NCBI Taxonomy" id="412755"/>
    <lineage>
        <taxon>unclassified sequences</taxon>
        <taxon>metagenomes</taxon>
        <taxon>ecological metagenomes</taxon>
    </lineage>
</organism>
<proteinExistence type="predicted"/>
<protein>
    <submittedName>
        <fullName evidence="1">Uncharacterized protein</fullName>
    </submittedName>
</protein>
<dbReference type="AlphaFoldDB" id="A0A0F9GMJ7"/>
<name>A0A0F9GMJ7_9ZZZZ</name>
<gene>
    <name evidence="1" type="ORF">LCGC14_1807790</name>
</gene>